<dbReference type="SUPFAM" id="SSF57501">
    <property type="entry name" value="Cystine-knot cytokines"/>
    <property type="match status" value="1"/>
</dbReference>
<dbReference type="AlphaFoldDB" id="A0AA97LH00"/>
<dbReference type="GO" id="GO:0042056">
    <property type="term" value="F:chemoattractant activity"/>
    <property type="evidence" value="ECO:0007669"/>
    <property type="project" value="TreeGrafter"/>
</dbReference>
<dbReference type="Pfam" id="PF00341">
    <property type="entry name" value="PDGF"/>
    <property type="match status" value="1"/>
</dbReference>
<protein>
    <submittedName>
        <fullName evidence="7">Vascular endothelial growth factor B-like isoform X1</fullName>
    </submittedName>
</protein>
<keyword evidence="2" id="KW-1015">Disulfide bond</keyword>
<dbReference type="InterPro" id="IPR029034">
    <property type="entry name" value="Cystine-knot_cytokine"/>
</dbReference>
<dbReference type="GO" id="GO:0001666">
    <property type="term" value="P:response to hypoxia"/>
    <property type="evidence" value="ECO:0007669"/>
    <property type="project" value="TreeGrafter"/>
</dbReference>
<feature type="region of interest" description="Disordered" evidence="4">
    <location>
        <begin position="1"/>
        <end position="33"/>
    </location>
</feature>
<dbReference type="GeneID" id="129343545"/>
<proteinExistence type="inferred from homology"/>
<dbReference type="GO" id="GO:0005172">
    <property type="term" value="F:vascular endothelial growth factor receptor binding"/>
    <property type="evidence" value="ECO:0007669"/>
    <property type="project" value="TreeGrafter"/>
</dbReference>
<evidence type="ECO:0000256" key="1">
    <source>
        <dbReference type="ARBA" id="ARBA00023030"/>
    </source>
</evidence>
<dbReference type="CDD" id="cd00135">
    <property type="entry name" value="PDGF"/>
    <property type="match status" value="1"/>
</dbReference>
<keyword evidence="6" id="KW-1185">Reference proteome</keyword>
<dbReference type="InterPro" id="IPR000072">
    <property type="entry name" value="PDGF/VEGF_dom"/>
</dbReference>
<dbReference type="GO" id="GO:0001938">
    <property type="term" value="P:positive regulation of endothelial cell proliferation"/>
    <property type="evidence" value="ECO:0007669"/>
    <property type="project" value="TreeGrafter"/>
</dbReference>
<reference evidence="7" key="1">
    <citation type="submission" date="2025-08" db="UniProtKB">
        <authorList>
            <consortium name="RefSeq"/>
        </authorList>
    </citation>
    <scope>IDENTIFICATION</scope>
    <source>
        <tissue evidence="7">Blood</tissue>
    </source>
</reference>
<comment type="similarity">
    <text evidence="3">Belongs to the PDGF/VEGF growth factor family.</text>
</comment>
<dbReference type="PANTHER" id="PTHR12025:SF9">
    <property type="entry name" value="PLACENTA GROWTH FACTOR"/>
    <property type="match status" value="1"/>
</dbReference>
<feature type="compositionally biased region" description="Pro residues" evidence="4">
    <location>
        <begin position="1"/>
        <end position="27"/>
    </location>
</feature>
<dbReference type="KEGG" id="emc:129343545"/>
<dbReference type="GO" id="GO:0050930">
    <property type="term" value="P:induction of positive chemotaxis"/>
    <property type="evidence" value="ECO:0007669"/>
    <property type="project" value="TreeGrafter"/>
</dbReference>
<evidence type="ECO:0000256" key="2">
    <source>
        <dbReference type="ARBA" id="ARBA00023157"/>
    </source>
</evidence>
<feature type="region of interest" description="Disordered" evidence="4">
    <location>
        <begin position="294"/>
        <end position="323"/>
    </location>
</feature>
<organism evidence="6 7">
    <name type="scientific">Eublepharis macularius</name>
    <name type="common">Leopard gecko</name>
    <name type="synonym">Cyrtodactylus macularius</name>
    <dbReference type="NCBI Taxonomy" id="481883"/>
    <lineage>
        <taxon>Eukaryota</taxon>
        <taxon>Metazoa</taxon>
        <taxon>Chordata</taxon>
        <taxon>Craniata</taxon>
        <taxon>Vertebrata</taxon>
        <taxon>Euteleostomi</taxon>
        <taxon>Lepidosauria</taxon>
        <taxon>Squamata</taxon>
        <taxon>Bifurcata</taxon>
        <taxon>Gekkota</taxon>
        <taxon>Eublepharidae</taxon>
        <taxon>Eublepharinae</taxon>
        <taxon>Eublepharis</taxon>
    </lineage>
</organism>
<evidence type="ECO:0000313" key="7">
    <source>
        <dbReference type="RefSeq" id="XP_054855783.1"/>
    </source>
</evidence>
<keyword evidence="1 3" id="KW-0339">Growth factor</keyword>
<dbReference type="RefSeq" id="XP_054855783.1">
    <property type="nucleotide sequence ID" value="XM_054999808.1"/>
</dbReference>
<evidence type="ECO:0000259" key="5">
    <source>
        <dbReference type="PROSITE" id="PS50278"/>
    </source>
</evidence>
<gene>
    <name evidence="7" type="primary">LOC129343545</name>
</gene>
<evidence type="ECO:0000256" key="3">
    <source>
        <dbReference type="RuleBase" id="RU003818"/>
    </source>
</evidence>
<dbReference type="InterPro" id="IPR050507">
    <property type="entry name" value="PDGF/VEGF_growth_factor"/>
</dbReference>
<feature type="domain" description="Platelet-derived growth factor (PDGF) family profile" evidence="5">
    <location>
        <begin position="104"/>
        <end position="201"/>
    </location>
</feature>
<dbReference type="GO" id="GO:0002040">
    <property type="term" value="P:sprouting angiogenesis"/>
    <property type="evidence" value="ECO:0007669"/>
    <property type="project" value="TreeGrafter"/>
</dbReference>
<dbReference type="GO" id="GO:0005615">
    <property type="term" value="C:extracellular space"/>
    <property type="evidence" value="ECO:0007669"/>
    <property type="project" value="TreeGrafter"/>
</dbReference>
<dbReference type="GO" id="GO:0048010">
    <property type="term" value="P:vascular endothelial growth factor receptor signaling pathway"/>
    <property type="evidence" value="ECO:0007669"/>
    <property type="project" value="TreeGrafter"/>
</dbReference>
<accession>A0AA97LH00</accession>
<sequence length="323" mass="34528">MRKEAPPLPSRGPGKPAGPSPPLPAMPRPSSSLPLPGTLRLSFAAGLRGKRVGRGTALLLRACALLSEPSPGWRMRAAGHLLAAALLGCALGPQRAPSSDPATGVVPFEEVWSRSYCRARETLVDVLSEFPHQAEHIFKPPCVPLRRCAGCCGDESLECAPVETRRVDLQVVQVSPTLGTTQEAELTFLEHTQCVCRPRRKRLKNERHHRIGAKRRPREPSLMPSTPLYVLHIAFDNTLLLSVAPGSVCRSPALNDSTGETTLVYRGPAGSGSLAEKGMAGTEPGTFYMQSRCKVPPVERPGDQSQSPEQVLGPSAASTGTCS</sequence>
<name>A0AA97LH00_EUBMA</name>
<evidence type="ECO:0000256" key="4">
    <source>
        <dbReference type="SAM" id="MobiDB-lite"/>
    </source>
</evidence>
<dbReference type="GO" id="GO:0038084">
    <property type="term" value="P:vascular endothelial growth factor signaling pathway"/>
    <property type="evidence" value="ECO:0007669"/>
    <property type="project" value="TreeGrafter"/>
</dbReference>
<dbReference type="Proteomes" id="UP001190640">
    <property type="component" value="Chromosome 15"/>
</dbReference>
<dbReference type="GO" id="GO:0016020">
    <property type="term" value="C:membrane"/>
    <property type="evidence" value="ECO:0007669"/>
    <property type="project" value="InterPro"/>
</dbReference>
<dbReference type="PROSITE" id="PS00249">
    <property type="entry name" value="PDGF_1"/>
    <property type="match status" value="1"/>
</dbReference>
<dbReference type="GO" id="GO:0060754">
    <property type="term" value="P:positive regulation of mast cell chemotaxis"/>
    <property type="evidence" value="ECO:0007669"/>
    <property type="project" value="TreeGrafter"/>
</dbReference>
<dbReference type="PANTHER" id="PTHR12025">
    <property type="entry name" value="VASCULAR ENDOTHELIAL GROWTH FACTOR"/>
    <property type="match status" value="1"/>
</dbReference>
<evidence type="ECO:0000313" key="6">
    <source>
        <dbReference type="Proteomes" id="UP001190640"/>
    </source>
</evidence>
<dbReference type="GO" id="GO:0045766">
    <property type="term" value="P:positive regulation of angiogenesis"/>
    <property type="evidence" value="ECO:0007669"/>
    <property type="project" value="TreeGrafter"/>
</dbReference>
<dbReference type="GO" id="GO:0008083">
    <property type="term" value="F:growth factor activity"/>
    <property type="evidence" value="ECO:0007669"/>
    <property type="project" value="UniProtKB-KW"/>
</dbReference>
<dbReference type="PROSITE" id="PS50278">
    <property type="entry name" value="PDGF_2"/>
    <property type="match status" value="1"/>
</dbReference>
<dbReference type="InterPro" id="IPR023581">
    <property type="entry name" value="PD_growth_factor_CS"/>
</dbReference>
<dbReference type="SMART" id="SM00141">
    <property type="entry name" value="PDGF"/>
    <property type="match status" value="1"/>
</dbReference>
<dbReference type="Gene3D" id="2.10.90.10">
    <property type="entry name" value="Cystine-knot cytokines"/>
    <property type="match status" value="1"/>
</dbReference>